<reference evidence="2" key="2">
    <citation type="submission" date="2020-11" db="EMBL/GenBank/DDBJ databases">
        <authorList>
            <person name="McCartney M.A."/>
            <person name="Auch B."/>
            <person name="Kono T."/>
            <person name="Mallez S."/>
            <person name="Becker A."/>
            <person name="Gohl D.M."/>
            <person name="Silverstein K.A.T."/>
            <person name="Koren S."/>
            <person name="Bechman K.B."/>
            <person name="Herman A."/>
            <person name="Abrahante J.E."/>
            <person name="Garbe J."/>
        </authorList>
    </citation>
    <scope>NUCLEOTIDE SEQUENCE</scope>
    <source>
        <strain evidence="2">Duluth1</strain>
        <tissue evidence="2">Whole animal</tissue>
    </source>
</reference>
<feature type="region of interest" description="Disordered" evidence="1">
    <location>
        <begin position="368"/>
        <end position="392"/>
    </location>
</feature>
<organism evidence="2 3">
    <name type="scientific">Dreissena polymorpha</name>
    <name type="common">Zebra mussel</name>
    <name type="synonym">Mytilus polymorpha</name>
    <dbReference type="NCBI Taxonomy" id="45954"/>
    <lineage>
        <taxon>Eukaryota</taxon>
        <taxon>Metazoa</taxon>
        <taxon>Spiralia</taxon>
        <taxon>Lophotrochozoa</taxon>
        <taxon>Mollusca</taxon>
        <taxon>Bivalvia</taxon>
        <taxon>Autobranchia</taxon>
        <taxon>Heteroconchia</taxon>
        <taxon>Euheterodonta</taxon>
        <taxon>Imparidentia</taxon>
        <taxon>Neoheterodontei</taxon>
        <taxon>Myida</taxon>
        <taxon>Dreissenoidea</taxon>
        <taxon>Dreissenidae</taxon>
        <taxon>Dreissena</taxon>
    </lineage>
</organism>
<name>A0A9D4NEA9_DREPO</name>
<evidence type="ECO:0000313" key="3">
    <source>
        <dbReference type="Proteomes" id="UP000828390"/>
    </source>
</evidence>
<feature type="region of interest" description="Disordered" evidence="1">
    <location>
        <begin position="270"/>
        <end position="294"/>
    </location>
</feature>
<keyword evidence="3" id="KW-1185">Reference proteome</keyword>
<comment type="caution">
    <text evidence="2">The sequence shown here is derived from an EMBL/GenBank/DDBJ whole genome shotgun (WGS) entry which is preliminary data.</text>
</comment>
<feature type="region of interest" description="Disordered" evidence="1">
    <location>
        <begin position="108"/>
        <end position="171"/>
    </location>
</feature>
<feature type="compositionally biased region" description="Low complexity" evidence="1">
    <location>
        <begin position="152"/>
        <end position="168"/>
    </location>
</feature>
<evidence type="ECO:0000313" key="2">
    <source>
        <dbReference type="EMBL" id="KAH3892825.1"/>
    </source>
</evidence>
<feature type="region of interest" description="Disordered" evidence="1">
    <location>
        <begin position="468"/>
        <end position="493"/>
    </location>
</feature>
<feature type="compositionally biased region" description="Low complexity" evidence="1">
    <location>
        <begin position="219"/>
        <end position="229"/>
    </location>
</feature>
<proteinExistence type="predicted"/>
<feature type="compositionally biased region" description="Basic and acidic residues" evidence="1">
    <location>
        <begin position="374"/>
        <end position="384"/>
    </location>
</feature>
<dbReference type="EMBL" id="JAIWYP010000001">
    <property type="protein sequence ID" value="KAH3892825.1"/>
    <property type="molecule type" value="Genomic_DNA"/>
</dbReference>
<dbReference type="Proteomes" id="UP000828390">
    <property type="component" value="Unassembled WGS sequence"/>
</dbReference>
<sequence>MREGPEGDGSVTTDKSVGSEDEGTNHSANMSIDRSKDESDLSDYGEENTTCQLANQAVRARLLSSVVNSATVNDSKLRVSVFDHRSIPRKFIIPKTLESRPSVSCLDKISSDDMNKRPQNLNGLNVKDGENGIRKGSTSSYTVLKANRRFNGDSGSTSSKSSPTSPLDSENDVRTSFDVLLRNLIGDVNDLNVQSNATPVAFSSGYESDYPQNKDLQFSKNKSGSNNNLKSEHNKTDCVNVDVANNARIGYYSEQSNGVANAKPLQGSHSFSSLPSFPISQSEPSTGSLKRHDSKEVPLVTLASKDVETDQQGFSYAQRHNYKLTKVTRSMYEIINDLQNGEKGALEVRKRARKGRRSSQEINNYVESGNTSFKENKPRGRLETENGLTGNKAEPLGTMKICDSTPAAFSGAVVRCVRRPLGNDLPLPQRNFSLSENSNKLTGSLANKCGNKVQNDLRNLLCDTSTATLSSGGNNDQWRDLNNTTGGHNTLLESSSAADSTFNQTGFSVANESNAGNRRPTLNQQFNNRIKADDHVYETIPGDEKLYEQWKRERENPKIPKIRRFTTIPDLPGTFIPKEPPALPERNYLHNSIQPLTKDRDSYICMGDVNSNFANKENLNISKPSASFMNLPTDTILFESSFFQCYPLPDDISPQRNTGRTDETSDGYCSIDNLSLLREHIHEKSHPETPPRERISSENQNFFRPRIDLFLSPMAADELNDSGTFREKFRNEIPRLLSRQLSRDEDLGLTFRAPVNFESYREQTKPVFQATYV</sequence>
<accession>A0A9D4NEA9</accession>
<reference evidence="2" key="1">
    <citation type="journal article" date="2019" name="bioRxiv">
        <title>The Genome of the Zebra Mussel, Dreissena polymorpha: A Resource for Invasive Species Research.</title>
        <authorList>
            <person name="McCartney M.A."/>
            <person name="Auch B."/>
            <person name="Kono T."/>
            <person name="Mallez S."/>
            <person name="Zhang Y."/>
            <person name="Obille A."/>
            <person name="Becker A."/>
            <person name="Abrahante J.E."/>
            <person name="Garbe J."/>
            <person name="Badalamenti J.P."/>
            <person name="Herman A."/>
            <person name="Mangelson H."/>
            <person name="Liachko I."/>
            <person name="Sullivan S."/>
            <person name="Sone E.D."/>
            <person name="Koren S."/>
            <person name="Silverstein K.A.T."/>
            <person name="Beckman K.B."/>
            <person name="Gohl D.M."/>
        </authorList>
    </citation>
    <scope>NUCLEOTIDE SEQUENCE</scope>
    <source>
        <strain evidence="2">Duluth1</strain>
        <tissue evidence="2">Whole animal</tissue>
    </source>
</reference>
<dbReference type="AlphaFoldDB" id="A0A9D4NEA9"/>
<gene>
    <name evidence="2" type="ORF">DPMN_016956</name>
</gene>
<evidence type="ECO:0000256" key="1">
    <source>
        <dbReference type="SAM" id="MobiDB-lite"/>
    </source>
</evidence>
<protein>
    <submittedName>
        <fullName evidence="2">Uncharacterized protein</fullName>
    </submittedName>
</protein>
<feature type="region of interest" description="Disordered" evidence="1">
    <location>
        <begin position="204"/>
        <end position="233"/>
    </location>
</feature>
<feature type="region of interest" description="Disordered" evidence="1">
    <location>
        <begin position="1"/>
        <end position="46"/>
    </location>
</feature>
<feature type="compositionally biased region" description="Polar residues" evidence="1">
    <location>
        <begin position="270"/>
        <end position="288"/>
    </location>
</feature>